<evidence type="ECO:0000313" key="1">
    <source>
        <dbReference type="EMBL" id="KAF9648218.1"/>
    </source>
</evidence>
<reference evidence="1" key="2">
    <citation type="journal article" date="2020" name="Nat. Commun.">
        <title>Large-scale genome sequencing of mycorrhizal fungi provides insights into the early evolution of symbiotic traits.</title>
        <authorList>
            <person name="Miyauchi S."/>
            <person name="Kiss E."/>
            <person name="Kuo A."/>
            <person name="Drula E."/>
            <person name="Kohler A."/>
            <person name="Sanchez-Garcia M."/>
            <person name="Morin E."/>
            <person name="Andreopoulos B."/>
            <person name="Barry K.W."/>
            <person name="Bonito G."/>
            <person name="Buee M."/>
            <person name="Carver A."/>
            <person name="Chen C."/>
            <person name="Cichocki N."/>
            <person name="Clum A."/>
            <person name="Culley D."/>
            <person name="Crous P.W."/>
            <person name="Fauchery L."/>
            <person name="Girlanda M."/>
            <person name="Hayes R.D."/>
            <person name="Keri Z."/>
            <person name="LaButti K."/>
            <person name="Lipzen A."/>
            <person name="Lombard V."/>
            <person name="Magnuson J."/>
            <person name="Maillard F."/>
            <person name="Murat C."/>
            <person name="Nolan M."/>
            <person name="Ohm R.A."/>
            <person name="Pangilinan J."/>
            <person name="Pereira M.F."/>
            <person name="Perotto S."/>
            <person name="Peter M."/>
            <person name="Pfister S."/>
            <person name="Riley R."/>
            <person name="Sitrit Y."/>
            <person name="Stielow J.B."/>
            <person name="Szollosi G."/>
            <person name="Zifcakova L."/>
            <person name="Stursova M."/>
            <person name="Spatafora J.W."/>
            <person name="Tedersoo L."/>
            <person name="Vaario L.M."/>
            <person name="Yamada A."/>
            <person name="Yan M."/>
            <person name="Wang P."/>
            <person name="Xu J."/>
            <person name="Bruns T."/>
            <person name="Baldrian P."/>
            <person name="Vilgalys R."/>
            <person name="Dunand C."/>
            <person name="Henrissat B."/>
            <person name="Grigoriev I.V."/>
            <person name="Hibbett D."/>
            <person name="Nagy L.G."/>
            <person name="Martin F.M."/>
        </authorList>
    </citation>
    <scope>NUCLEOTIDE SEQUENCE</scope>
    <source>
        <strain evidence="1">P2</strain>
    </source>
</reference>
<comment type="caution">
    <text evidence="1">The sequence shown here is derived from an EMBL/GenBank/DDBJ whole genome shotgun (WGS) entry which is preliminary data.</text>
</comment>
<organism evidence="1 2">
    <name type="scientific">Thelephora ganbajun</name>
    <name type="common">Ganba fungus</name>
    <dbReference type="NCBI Taxonomy" id="370292"/>
    <lineage>
        <taxon>Eukaryota</taxon>
        <taxon>Fungi</taxon>
        <taxon>Dikarya</taxon>
        <taxon>Basidiomycota</taxon>
        <taxon>Agaricomycotina</taxon>
        <taxon>Agaricomycetes</taxon>
        <taxon>Thelephorales</taxon>
        <taxon>Thelephoraceae</taxon>
        <taxon>Thelephora</taxon>
    </lineage>
</organism>
<evidence type="ECO:0000313" key="2">
    <source>
        <dbReference type="Proteomes" id="UP000886501"/>
    </source>
</evidence>
<name>A0ACB6ZFW6_THEGA</name>
<gene>
    <name evidence="1" type="ORF">BDM02DRAFT_2331128</name>
</gene>
<sequence length="329" mass="36082">MSTVQARAEARRKAILSRGTDRLSKLTNSARGEDATYINTESPITSKTVTADTFVGEDPPELPLPSQPRSVSSSAGKQRADLLNDLVNTAPLDPSVWSEAQQEQFMRALGIGLDRGSSEPPLLSAGGPSRPPQRAASEEQNMDLLNALMAAQQQRPGSPGSTTTFSDASSVFSVTPKPRSELQKLLPLIHVISVWCLFAFFAVWKEPTVHSENSTWQGEENSFWARWARLSPQSSRTQGEAWQVQPVSFWGALATLELLLFSFRIFSGFDPISPPTILSMALPVLPPSLRSTIMNGLRYFQMFGVLLDDLAAALVSVGLFVYLSTWLLW</sequence>
<proteinExistence type="predicted"/>
<reference evidence="1" key="1">
    <citation type="submission" date="2019-10" db="EMBL/GenBank/DDBJ databases">
        <authorList>
            <consortium name="DOE Joint Genome Institute"/>
            <person name="Kuo A."/>
            <person name="Miyauchi S."/>
            <person name="Kiss E."/>
            <person name="Drula E."/>
            <person name="Kohler A."/>
            <person name="Sanchez-Garcia M."/>
            <person name="Andreopoulos B."/>
            <person name="Barry K.W."/>
            <person name="Bonito G."/>
            <person name="Buee M."/>
            <person name="Carver A."/>
            <person name="Chen C."/>
            <person name="Cichocki N."/>
            <person name="Clum A."/>
            <person name="Culley D."/>
            <person name="Crous P.W."/>
            <person name="Fauchery L."/>
            <person name="Girlanda M."/>
            <person name="Hayes R."/>
            <person name="Keri Z."/>
            <person name="Labutti K."/>
            <person name="Lipzen A."/>
            <person name="Lombard V."/>
            <person name="Magnuson J."/>
            <person name="Maillard F."/>
            <person name="Morin E."/>
            <person name="Murat C."/>
            <person name="Nolan M."/>
            <person name="Ohm R."/>
            <person name="Pangilinan J."/>
            <person name="Pereira M."/>
            <person name="Perotto S."/>
            <person name="Peter M."/>
            <person name="Riley R."/>
            <person name="Sitrit Y."/>
            <person name="Stielow B."/>
            <person name="Szollosi G."/>
            <person name="Zifcakova L."/>
            <person name="Stursova M."/>
            <person name="Spatafora J.W."/>
            <person name="Tedersoo L."/>
            <person name="Vaario L.-M."/>
            <person name="Yamada A."/>
            <person name="Yan M."/>
            <person name="Wang P."/>
            <person name="Xu J."/>
            <person name="Bruns T."/>
            <person name="Baldrian P."/>
            <person name="Vilgalys R."/>
            <person name="Henrissat B."/>
            <person name="Grigoriev I.V."/>
            <person name="Hibbett D."/>
            <person name="Nagy L.G."/>
            <person name="Martin F.M."/>
        </authorList>
    </citation>
    <scope>NUCLEOTIDE SEQUENCE</scope>
    <source>
        <strain evidence="1">P2</strain>
    </source>
</reference>
<protein>
    <submittedName>
        <fullName evidence="1">Uncharacterized protein</fullName>
    </submittedName>
</protein>
<accession>A0ACB6ZFW6</accession>
<keyword evidence="2" id="KW-1185">Reference proteome</keyword>
<dbReference type="Proteomes" id="UP000886501">
    <property type="component" value="Unassembled WGS sequence"/>
</dbReference>
<dbReference type="EMBL" id="MU118017">
    <property type="protein sequence ID" value="KAF9648218.1"/>
    <property type="molecule type" value="Genomic_DNA"/>
</dbReference>